<dbReference type="Gene3D" id="3.40.50.300">
    <property type="entry name" value="P-loop containing nucleotide triphosphate hydrolases"/>
    <property type="match status" value="2"/>
</dbReference>
<keyword evidence="4" id="KW-0067">ATP-binding</keyword>
<dbReference type="EMBL" id="ABCK01000054">
    <property type="protein sequence ID" value="EDM24746.1"/>
    <property type="molecule type" value="Genomic_DNA"/>
</dbReference>
<name>A6DUE8_9BACT</name>
<organism evidence="9 10">
    <name type="scientific">Lentisphaera araneosa HTCC2155</name>
    <dbReference type="NCBI Taxonomy" id="313628"/>
    <lineage>
        <taxon>Bacteria</taxon>
        <taxon>Pseudomonadati</taxon>
        <taxon>Lentisphaerota</taxon>
        <taxon>Lentisphaeria</taxon>
        <taxon>Lentisphaerales</taxon>
        <taxon>Lentisphaeraceae</taxon>
        <taxon>Lentisphaera</taxon>
    </lineage>
</organism>
<dbReference type="InterPro" id="IPR011545">
    <property type="entry name" value="DEAD/DEAH_box_helicase_dom"/>
</dbReference>
<dbReference type="PANTHER" id="PTHR47959:SF1">
    <property type="entry name" value="ATP-DEPENDENT RNA HELICASE DBPA"/>
    <property type="match status" value="1"/>
</dbReference>
<dbReference type="CDD" id="cd00268">
    <property type="entry name" value="DEADc"/>
    <property type="match status" value="1"/>
</dbReference>
<evidence type="ECO:0000256" key="2">
    <source>
        <dbReference type="ARBA" id="ARBA00022801"/>
    </source>
</evidence>
<evidence type="ECO:0000256" key="5">
    <source>
        <dbReference type="ARBA" id="ARBA00038437"/>
    </source>
</evidence>
<dbReference type="eggNOG" id="COG0513">
    <property type="taxonomic scope" value="Bacteria"/>
</dbReference>
<comment type="similarity">
    <text evidence="5">Belongs to the DEAD box helicase family.</text>
</comment>
<dbReference type="Pfam" id="PF00271">
    <property type="entry name" value="Helicase_C"/>
    <property type="match status" value="1"/>
</dbReference>
<dbReference type="CDD" id="cd18787">
    <property type="entry name" value="SF2_C_DEAD"/>
    <property type="match status" value="1"/>
</dbReference>
<protein>
    <submittedName>
        <fullName evidence="9">ATP-dependent RNA helicase (D-E-A-D box family) protein</fullName>
    </submittedName>
</protein>
<keyword evidence="2" id="KW-0378">Hydrolase</keyword>
<feature type="region of interest" description="Disordered" evidence="6">
    <location>
        <begin position="368"/>
        <end position="438"/>
    </location>
</feature>
<dbReference type="InterPro" id="IPR044742">
    <property type="entry name" value="DEAD/DEAH_RhlB"/>
</dbReference>
<evidence type="ECO:0000256" key="1">
    <source>
        <dbReference type="ARBA" id="ARBA00022741"/>
    </source>
</evidence>
<dbReference type="RefSeq" id="WP_007281431.1">
    <property type="nucleotide sequence ID" value="NZ_ABCK01000054.1"/>
</dbReference>
<keyword evidence="1" id="KW-0547">Nucleotide-binding</keyword>
<dbReference type="GO" id="GO:0003676">
    <property type="term" value="F:nucleic acid binding"/>
    <property type="evidence" value="ECO:0007669"/>
    <property type="project" value="InterPro"/>
</dbReference>
<feature type="compositionally biased region" description="Basic and acidic residues" evidence="6">
    <location>
        <begin position="380"/>
        <end position="390"/>
    </location>
</feature>
<dbReference type="PROSITE" id="PS51194">
    <property type="entry name" value="HELICASE_CTER"/>
    <property type="match status" value="1"/>
</dbReference>
<dbReference type="GO" id="GO:0005829">
    <property type="term" value="C:cytosol"/>
    <property type="evidence" value="ECO:0007669"/>
    <property type="project" value="TreeGrafter"/>
</dbReference>
<dbReference type="GO" id="GO:0005524">
    <property type="term" value="F:ATP binding"/>
    <property type="evidence" value="ECO:0007669"/>
    <property type="project" value="UniProtKB-KW"/>
</dbReference>
<feature type="compositionally biased region" description="Basic and acidic residues" evidence="6">
    <location>
        <begin position="404"/>
        <end position="414"/>
    </location>
</feature>
<dbReference type="InterPro" id="IPR014001">
    <property type="entry name" value="Helicase_ATP-bd"/>
</dbReference>
<accession>A6DUE8</accession>
<gene>
    <name evidence="9" type="ORF">LNTAR_02644</name>
</gene>
<feature type="compositionally biased region" description="Basic residues" evidence="6">
    <location>
        <begin position="415"/>
        <end position="438"/>
    </location>
</feature>
<feature type="domain" description="Helicase C-terminal" evidence="8">
    <location>
        <begin position="222"/>
        <end position="365"/>
    </location>
</feature>
<evidence type="ECO:0000313" key="9">
    <source>
        <dbReference type="EMBL" id="EDM24746.1"/>
    </source>
</evidence>
<dbReference type="Pfam" id="PF00270">
    <property type="entry name" value="DEAD"/>
    <property type="match status" value="1"/>
</dbReference>
<dbReference type="SUPFAM" id="SSF52540">
    <property type="entry name" value="P-loop containing nucleoside triphosphate hydrolases"/>
    <property type="match status" value="1"/>
</dbReference>
<evidence type="ECO:0000259" key="8">
    <source>
        <dbReference type="PROSITE" id="PS51194"/>
    </source>
</evidence>
<evidence type="ECO:0000313" key="10">
    <source>
        <dbReference type="Proteomes" id="UP000004947"/>
    </source>
</evidence>
<evidence type="ECO:0000256" key="6">
    <source>
        <dbReference type="SAM" id="MobiDB-lite"/>
    </source>
</evidence>
<evidence type="ECO:0000259" key="7">
    <source>
        <dbReference type="PROSITE" id="PS51192"/>
    </source>
</evidence>
<feature type="domain" description="Helicase ATP-binding" evidence="7">
    <location>
        <begin position="31"/>
        <end position="199"/>
    </location>
</feature>
<dbReference type="GO" id="GO:0016787">
    <property type="term" value="F:hydrolase activity"/>
    <property type="evidence" value="ECO:0007669"/>
    <property type="project" value="UniProtKB-KW"/>
</dbReference>
<proteinExistence type="inferred from homology"/>
<feature type="compositionally biased region" description="Basic residues" evidence="6">
    <location>
        <begin position="391"/>
        <end position="400"/>
    </location>
</feature>
<dbReference type="GO" id="GO:0003724">
    <property type="term" value="F:RNA helicase activity"/>
    <property type="evidence" value="ECO:0007669"/>
    <property type="project" value="TreeGrafter"/>
</dbReference>
<dbReference type="PROSITE" id="PS51192">
    <property type="entry name" value="HELICASE_ATP_BIND_1"/>
    <property type="match status" value="1"/>
</dbReference>
<keyword evidence="10" id="KW-1185">Reference proteome</keyword>
<dbReference type="InterPro" id="IPR050079">
    <property type="entry name" value="DEAD_box_RNA_helicase"/>
</dbReference>
<dbReference type="Proteomes" id="UP000004947">
    <property type="component" value="Unassembled WGS sequence"/>
</dbReference>
<evidence type="ECO:0000256" key="4">
    <source>
        <dbReference type="ARBA" id="ARBA00022840"/>
    </source>
</evidence>
<dbReference type="InterPro" id="IPR027417">
    <property type="entry name" value="P-loop_NTPase"/>
</dbReference>
<comment type="caution">
    <text evidence="9">The sequence shown here is derived from an EMBL/GenBank/DDBJ whole genome shotgun (WGS) entry which is preliminary data.</text>
</comment>
<sequence length="438" mass="50246">MSFPETLPTAIKSWFEKQNFEQLLPIQDLTLRRSLEEQQLIISSPTGSGKTLAFLIPLAKKLEAKSNARTLILSPSPELAMQNIKVIRDIFPQTKATAVISGVNIDRQKDQLKKRPQIISATPGRLRDFIVRGLIKPQDFDILVIDEIDALLREGIENLVADLLQNMPVENHQCIVASATVTNKTEELLTYWRPEFFLIENKETASTKHSYVFTNPNRRDICLMKLIRKEKIKRAIVFVNNFEHTRHTIKFFEKDKLKANYLEAAISKTARTQRLKDFKDGKINFLITTDLLSRGFDCTDTVVIHYHCPITIESFKHRSGRTGRGDQEGSNYLIITETELFYMGKYERKMDIKFSEIDLANNRRAKTLEDSDQEISSEAPKARVKQDKPRQAPKNKKSKIRAQLAREAKKEAAKANKKKTRTKRKGKPGTHKKKGPQS</sequence>
<dbReference type="SMART" id="SM00490">
    <property type="entry name" value="HELICc"/>
    <property type="match status" value="1"/>
</dbReference>
<dbReference type="InterPro" id="IPR001650">
    <property type="entry name" value="Helicase_C-like"/>
</dbReference>
<keyword evidence="3 9" id="KW-0347">Helicase</keyword>
<dbReference type="SMART" id="SM00487">
    <property type="entry name" value="DEXDc"/>
    <property type="match status" value="1"/>
</dbReference>
<reference evidence="9 10" key="1">
    <citation type="journal article" date="2010" name="J. Bacteriol.">
        <title>Genome sequence of Lentisphaera araneosa HTCC2155T, the type species of the order Lentisphaerales in the phylum Lentisphaerae.</title>
        <authorList>
            <person name="Thrash J.C."/>
            <person name="Cho J.C."/>
            <person name="Vergin K.L."/>
            <person name="Morris R.M."/>
            <person name="Giovannoni S.J."/>
        </authorList>
    </citation>
    <scope>NUCLEOTIDE SEQUENCE [LARGE SCALE GENOMIC DNA]</scope>
    <source>
        <strain evidence="9 10">HTCC2155</strain>
    </source>
</reference>
<evidence type="ECO:0000256" key="3">
    <source>
        <dbReference type="ARBA" id="ARBA00022806"/>
    </source>
</evidence>
<dbReference type="PANTHER" id="PTHR47959">
    <property type="entry name" value="ATP-DEPENDENT RNA HELICASE RHLE-RELATED"/>
    <property type="match status" value="1"/>
</dbReference>
<dbReference type="STRING" id="313628.LNTAR_02644"/>
<dbReference type="AlphaFoldDB" id="A6DUE8"/>